<evidence type="ECO:0000259" key="11">
    <source>
        <dbReference type="Pfam" id="PF02108"/>
    </source>
</evidence>
<keyword evidence="8" id="KW-0653">Protein transport</keyword>
<evidence type="ECO:0000313" key="12">
    <source>
        <dbReference type="EMBL" id="QSX32722.1"/>
    </source>
</evidence>
<evidence type="ECO:0000256" key="1">
    <source>
        <dbReference type="ARBA" id="ARBA00003041"/>
    </source>
</evidence>
<keyword evidence="7" id="KW-1005">Bacterial flagellum biogenesis</keyword>
<evidence type="ECO:0000313" key="13">
    <source>
        <dbReference type="Proteomes" id="UP000662770"/>
    </source>
</evidence>
<dbReference type="Pfam" id="PF02108">
    <property type="entry name" value="FliH"/>
    <property type="match status" value="1"/>
</dbReference>
<feature type="region of interest" description="Disordered" evidence="10">
    <location>
        <begin position="271"/>
        <end position="295"/>
    </location>
</feature>
<dbReference type="InterPro" id="IPR018035">
    <property type="entry name" value="Flagellar_FliH/T3SS_HrpE"/>
</dbReference>
<feature type="compositionally biased region" description="Polar residues" evidence="10">
    <location>
        <begin position="286"/>
        <end position="295"/>
    </location>
</feature>
<name>A0ABX7QNY8_9GAMM</name>
<dbReference type="PANTHER" id="PTHR34982:SF1">
    <property type="entry name" value="FLAGELLAR ASSEMBLY PROTEIN FLIH"/>
    <property type="match status" value="1"/>
</dbReference>
<feature type="domain" description="Flagellar assembly protein FliH/Type III secretion system HrpE" evidence="11">
    <location>
        <begin position="119"/>
        <end position="243"/>
    </location>
</feature>
<keyword evidence="9" id="KW-1006">Bacterial flagellum protein export</keyword>
<dbReference type="RefSeq" id="WP_207353962.1">
    <property type="nucleotide sequence ID" value="NZ_CP071503.1"/>
</dbReference>
<keyword evidence="12" id="KW-0282">Flagellum</keyword>
<dbReference type="SUPFAM" id="SSF160527">
    <property type="entry name" value="V-type ATPase subunit E-like"/>
    <property type="match status" value="1"/>
</dbReference>
<dbReference type="EMBL" id="CP071503">
    <property type="protein sequence ID" value="QSX32722.1"/>
    <property type="molecule type" value="Genomic_DNA"/>
</dbReference>
<evidence type="ECO:0000256" key="10">
    <source>
        <dbReference type="SAM" id="MobiDB-lite"/>
    </source>
</evidence>
<keyword evidence="13" id="KW-1185">Reference proteome</keyword>
<evidence type="ECO:0000256" key="2">
    <source>
        <dbReference type="ARBA" id="ARBA00004496"/>
    </source>
</evidence>
<dbReference type="Proteomes" id="UP000662770">
    <property type="component" value="Chromosome"/>
</dbReference>
<evidence type="ECO:0000256" key="8">
    <source>
        <dbReference type="ARBA" id="ARBA00022927"/>
    </source>
</evidence>
<dbReference type="InterPro" id="IPR000563">
    <property type="entry name" value="Flag_FliH"/>
</dbReference>
<keyword evidence="5" id="KW-0813">Transport</keyword>
<keyword evidence="12" id="KW-0966">Cell projection</keyword>
<protein>
    <recommendedName>
        <fullName evidence="4">Flagellar assembly protein FliH</fullName>
    </recommendedName>
</protein>
<gene>
    <name evidence="12" type="primary">fliH</name>
    <name evidence="12" type="ORF">JYB87_13320</name>
</gene>
<proteinExistence type="inferred from homology"/>
<dbReference type="NCBIfam" id="NF004270">
    <property type="entry name" value="PRK05687.2-1"/>
    <property type="match status" value="1"/>
</dbReference>
<reference evidence="12 13" key="1">
    <citation type="submission" date="2021-03" db="EMBL/GenBank/DDBJ databases">
        <title>Novel species identification of genus Shewanella.</title>
        <authorList>
            <person name="Liu G."/>
            <person name="Zhang Q."/>
        </authorList>
    </citation>
    <scope>NUCLEOTIDE SEQUENCE [LARGE SCALE GENOMIC DNA]</scope>
    <source>
        <strain evidence="12 13">FJAT-51800</strain>
    </source>
</reference>
<evidence type="ECO:0000256" key="3">
    <source>
        <dbReference type="ARBA" id="ARBA00006602"/>
    </source>
</evidence>
<accession>A0ABX7QNY8</accession>
<dbReference type="PRINTS" id="PR01003">
    <property type="entry name" value="FLGFLIH"/>
</dbReference>
<evidence type="ECO:0000256" key="7">
    <source>
        <dbReference type="ARBA" id="ARBA00022795"/>
    </source>
</evidence>
<comment type="similarity">
    <text evidence="3">Belongs to the FliH family.</text>
</comment>
<keyword evidence="6" id="KW-0963">Cytoplasm</keyword>
<keyword evidence="12" id="KW-0969">Cilium</keyword>
<evidence type="ECO:0000256" key="9">
    <source>
        <dbReference type="ARBA" id="ARBA00023225"/>
    </source>
</evidence>
<comment type="subcellular location">
    <subcellularLocation>
        <location evidence="2">Cytoplasm</location>
    </subcellularLocation>
</comment>
<dbReference type="InterPro" id="IPR051472">
    <property type="entry name" value="T3SS_Stator/FliH"/>
</dbReference>
<evidence type="ECO:0000256" key="5">
    <source>
        <dbReference type="ARBA" id="ARBA00022448"/>
    </source>
</evidence>
<evidence type="ECO:0000256" key="4">
    <source>
        <dbReference type="ARBA" id="ARBA00016507"/>
    </source>
</evidence>
<sequence>MVEHKQMHNLADEAENVDRWELPDVGASLVLPDTDVFGRKSPSAKPAAPTKPITPPTMAEIEQIRQEAEQEGFAQGHSEGLEKGREEGRLQGFEQGHAEGFEQGQAQGFAEGLAQAHALIERFDSFLSQFEAPLALVDNQVEQSLLALVQTLVKTTVHHELTTHPEQLLAALRIGVEALPMREQRVDIRLNPDDLQMVEQLYGAEQLQKNNWQLQKDPALTAGGCIIECRRSQVDMQLEPRLAAALLPLEQQQQQLQQTERQLKTAIAQHIEQHSQVDTDAEVSDDQSASDPTAE</sequence>
<comment type="function">
    <text evidence="1">Needed for flagellar regrowth and assembly.</text>
</comment>
<dbReference type="PANTHER" id="PTHR34982">
    <property type="entry name" value="YOP PROTEINS TRANSLOCATION PROTEIN L"/>
    <property type="match status" value="1"/>
</dbReference>
<organism evidence="12 13">
    <name type="scientific">Shewanella avicenniae</name>
    <dbReference type="NCBI Taxonomy" id="2814294"/>
    <lineage>
        <taxon>Bacteria</taxon>
        <taxon>Pseudomonadati</taxon>
        <taxon>Pseudomonadota</taxon>
        <taxon>Gammaproteobacteria</taxon>
        <taxon>Alteromonadales</taxon>
        <taxon>Shewanellaceae</taxon>
        <taxon>Shewanella</taxon>
    </lineage>
</organism>
<evidence type="ECO:0000256" key="6">
    <source>
        <dbReference type="ARBA" id="ARBA00022490"/>
    </source>
</evidence>